<evidence type="ECO:0000313" key="9">
    <source>
        <dbReference type="RefSeq" id="XP_052115545.1"/>
    </source>
</evidence>
<dbReference type="Gene3D" id="3.10.110.10">
    <property type="entry name" value="Ubiquitin Conjugating Enzyme"/>
    <property type="match status" value="2"/>
</dbReference>
<dbReference type="PANTHER" id="PTHR46116:SF18">
    <property type="entry name" value="UBIQUITIN-CONJUGATING ENZYME E2 38 ISOFORM X1"/>
    <property type="match status" value="1"/>
</dbReference>
<dbReference type="GO" id="GO:0061631">
    <property type="term" value="F:ubiquitin conjugating enzyme activity"/>
    <property type="evidence" value="ECO:0007669"/>
    <property type="project" value="TreeGrafter"/>
</dbReference>
<name>A0A9C6TFC8_ARADU</name>
<dbReference type="RefSeq" id="XP_052115541.1">
    <property type="nucleotide sequence ID" value="XM_052259581.1"/>
</dbReference>
<organism evidence="4 5">
    <name type="scientific">Arachis duranensis</name>
    <name type="common">Wild peanut</name>
    <dbReference type="NCBI Taxonomy" id="130453"/>
    <lineage>
        <taxon>Eukaryota</taxon>
        <taxon>Viridiplantae</taxon>
        <taxon>Streptophyta</taxon>
        <taxon>Embryophyta</taxon>
        <taxon>Tracheophyta</taxon>
        <taxon>Spermatophyta</taxon>
        <taxon>Magnoliopsida</taxon>
        <taxon>eudicotyledons</taxon>
        <taxon>Gunneridae</taxon>
        <taxon>Pentapetalae</taxon>
        <taxon>rosids</taxon>
        <taxon>fabids</taxon>
        <taxon>Fabales</taxon>
        <taxon>Fabaceae</taxon>
        <taxon>Papilionoideae</taxon>
        <taxon>50 kb inversion clade</taxon>
        <taxon>dalbergioids sensu lato</taxon>
        <taxon>Dalbergieae</taxon>
        <taxon>Pterocarpus clade</taxon>
        <taxon>Arachis</taxon>
    </lineage>
</organism>
<dbReference type="InterPro" id="IPR016135">
    <property type="entry name" value="UBQ-conjugating_enzyme/RWD"/>
</dbReference>
<evidence type="ECO:0000256" key="2">
    <source>
        <dbReference type="ARBA" id="ARBA00022786"/>
    </source>
</evidence>
<evidence type="ECO:0000313" key="6">
    <source>
        <dbReference type="RefSeq" id="XP_052115542.1"/>
    </source>
</evidence>
<reference evidence="4" key="1">
    <citation type="journal article" date="2016" name="Nat. Genet.">
        <title>The genome sequences of Arachis duranensis and Arachis ipaensis, the diploid ancestors of cultivated peanut.</title>
        <authorList>
            <person name="Bertioli D.J."/>
            <person name="Cannon S.B."/>
            <person name="Froenicke L."/>
            <person name="Huang G."/>
            <person name="Farmer A.D."/>
            <person name="Cannon E.K."/>
            <person name="Liu X."/>
            <person name="Gao D."/>
            <person name="Clevenger J."/>
            <person name="Dash S."/>
            <person name="Ren L."/>
            <person name="Moretzsohn M.C."/>
            <person name="Shirasawa K."/>
            <person name="Huang W."/>
            <person name="Vidigal B."/>
            <person name="Abernathy B."/>
            <person name="Chu Y."/>
            <person name="Niederhuth C.E."/>
            <person name="Umale P."/>
            <person name="Araujo A.C."/>
            <person name="Kozik A."/>
            <person name="Kim K.D."/>
            <person name="Burow M.D."/>
            <person name="Varshney R.K."/>
            <person name="Wang X."/>
            <person name="Zhang X."/>
            <person name="Barkley N."/>
            <person name="Guimaraes P.M."/>
            <person name="Isobe S."/>
            <person name="Guo B."/>
            <person name="Liao B."/>
            <person name="Stalker H.T."/>
            <person name="Schmitz R.J."/>
            <person name="Scheffler B.E."/>
            <person name="Leal-Bertioli S.C."/>
            <person name="Xun X."/>
            <person name="Jackson S.A."/>
            <person name="Michelmore R."/>
            <person name="Ozias-Akins P."/>
        </authorList>
    </citation>
    <scope>NUCLEOTIDE SEQUENCE [LARGE SCALE GENOMIC DNA]</scope>
    <source>
        <strain evidence="4">cv. V14167</strain>
    </source>
</reference>
<evidence type="ECO:0000313" key="8">
    <source>
        <dbReference type="RefSeq" id="XP_052115544.1"/>
    </source>
</evidence>
<gene>
    <name evidence="5 6 7 8 9" type="primary">LOC127745783</name>
</gene>
<dbReference type="RefSeq" id="XP_052115543.1">
    <property type="nucleotide sequence ID" value="XM_052259583.1"/>
</dbReference>
<dbReference type="KEGG" id="adu:127745783"/>
<keyword evidence="2" id="KW-0833">Ubl conjugation pathway</keyword>
<dbReference type="RefSeq" id="XP_052115545.1">
    <property type="nucleotide sequence ID" value="XM_052259585.1"/>
</dbReference>
<dbReference type="SUPFAM" id="SSF54495">
    <property type="entry name" value="UBC-like"/>
    <property type="match status" value="1"/>
</dbReference>
<evidence type="ECO:0000313" key="7">
    <source>
        <dbReference type="RefSeq" id="XP_052115543.1"/>
    </source>
</evidence>
<keyword evidence="3" id="KW-0732">Signal</keyword>
<evidence type="ECO:0000313" key="5">
    <source>
        <dbReference type="RefSeq" id="XP_052115541.1"/>
    </source>
</evidence>
<dbReference type="GeneID" id="127745783"/>
<protein>
    <submittedName>
        <fullName evidence="5 6">Ubiquitin-conjugating enzyme E2 38</fullName>
    </submittedName>
</protein>
<evidence type="ECO:0000313" key="4">
    <source>
        <dbReference type="Proteomes" id="UP000515211"/>
    </source>
</evidence>
<accession>A0A9C6TFC8</accession>
<proteinExistence type="predicted"/>
<feature type="chain" id="PRO_5044697903" evidence="3">
    <location>
        <begin position="23"/>
        <end position="198"/>
    </location>
</feature>
<feature type="signal peptide" evidence="3">
    <location>
        <begin position="1"/>
        <end position="22"/>
    </location>
</feature>
<dbReference type="PANTHER" id="PTHR46116">
    <property type="entry name" value="(E3-INDEPENDENT) E2 UBIQUITIN-CONJUGATING ENZYME"/>
    <property type="match status" value="1"/>
</dbReference>
<evidence type="ECO:0000256" key="1">
    <source>
        <dbReference type="ARBA" id="ARBA00022679"/>
    </source>
</evidence>
<dbReference type="AlphaFoldDB" id="A0A9C6TFC8"/>
<evidence type="ECO:0000256" key="3">
    <source>
        <dbReference type="SAM" id="SignalP"/>
    </source>
</evidence>
<keyword evidence="4" id="KW-1185">Reference proteome</keyword>
<dbReference type="Proteomes" id="UP000515211">
    <property type="component" value="Chromosome 3"/>
</dbReference>
<dbReference type="RefSeq" id="XP_052115544.1">
    <property type="nucleotide sequence ID" value="XM_052259584.1"/>
</dbReference>
<keyword evidence="1" id="KW-0808">Transferase</keyword>
<dbReference type="RefSeq" id="XP_052115542.1">
    <property type="nucleotide sequence ID" value="XM_052259582.1"/>
</dbReference>
<sequence>MVFSFLIAPFLITILLLPRKFTTTPGSFRINPNLYNCGTVCLSLSGTWQGRDNEPGYPESYGATRDGHRRSKEYSDNAFLLSLKTMMYTMRKPPKHFEDLVADLLAISGPEPYSEGAPVGSVIYNLGPTISNSAAKNQKEFQLAVHRMMNTLIAFFTKNRSTDWEEFRSPEILNMSAAASATLTECYNSVSGVAALTL</sequence>
<reference evidence="5 6" key="2">
    <citation type="submission" date="2025-04" db="UniProtKB">
        <authorList>
            <consortium name="RefSeq"/>
        </authorList>
    </citation>
    <scope>IDENTIFICATION</scope>
    <source>
        <tissue evidence="5 6">Whole plant</tissue>
    </source>
</reference>